<evidence type="ECO:0000313" key="3">
    <source>
        <dbReference type="Proteomes" id="UP000036367"/>
    </source>
</evidence>
<keyword evidence="3" id="KW-1185">Reference proteome</keyword>
<name>A0A0J1BFD7_RHOIS</name>
<dbReference type="PATRIC" id="fig|595434.4.peg.2536"/>
<dbReference type="STRING" id="595434.RISK_002666"/>
<dbReference type="Proteomes" id="UP000036367">
    <property type="component" value="Unassembled WGS sequence"/>
</dbReference>
<dbReference type="EMBL" id="LECT01000020">
    <property type="protein sequence ID" value="KLU05303.1"/>
    <property type="molecule type" value="Genomic_DNA"/>
</dbReference>
<comment type="caution">
    <text evidence="2">The sequence shown here is derived from an EMBL/GenBank/DDBJ whole genome shotgun (WGS) entry which is preliminary data.</text>
</comment>
<evidence type="ECO:0000313" key="2">
    <source>
        <dbReference type="EMBL" id="KLU05303.1"/>
    </source>
</evidence>
<organism evidence="2 3">
    <name type="scientific">Rhodopirellula islandica</name>
    <dbReference type="NCBI Taxonomy" id="595434"/>
    <lineage>
        <taxon>Bacteria</taxon>
        <taxon>Pseudomonadati</taxon>
        <taxon>Planctomycetota</taxon>
        <taxon>Planctomycetia</taxon>
        <taxon>Pirellulales</taxon>
        <taxon>Pirellulaceae</taxon>
        <taxon>Rhodopirellula</taxon>
    </lineage>
</organism>
<evidence type="ECO:0000256" key="1">
    <source>
        <dbReference type="SAM" id="MobiDB-lite"/>
    </source>
</evidence>
<protein>
    <submittedName>
        <fullName evidence="2">Uncharacterized protein</fullName>
    </submittedName>
</protein>
<proteinExistence type="predicted"/>
<gene>
    <name evidence="2" type="ORF">RISK_002666</name>
</gene>
<dbReference type="AlphaFoldDB" id="A0A0J1BFD7"/>
<sequence length="57" mass="6005">MSKFRLDVSEFSSCSKVRSWAVPAADSGESTEKRVPLPSRVERVPGDDGHGAGAASV</sequence>
<feature type="region of interest" description="Disordered" evidence="1">
    <location>
        <begin position="22"/>
        <end position="57"/>
    </location>
</feature>
<reference evidence="2" key="1">
    <citation type="submission" date="2015-05" db="EMBL/GenBank/DDBJ databases">
        <title>Permanent draft genome of Rhodopirellula islandicus K833.</title>
        <authorList>
            <person name="Kizina J."/>
            <person name="Richter M."/>
            <person name="Glockner F.O."/>
            <person name="Harder J."/>
        </authorList>
    </citation>
    <scope>NUCLEOTIDE SEQUENCE [LARGE SCALE GENOMIC DNA]</scope>
    <source>
        <strain evidence="2">K833</strain>
    </source>
</reference>
<accession>A0A0J1BFD7</accession>
<feature type="compositionally biased region" description="Basic and acidic residues" evidence="1">
    <location>
        <begin position="30"/>
        <end position="50"/>
    </location>
</feature>